<dbReference type="EMBL" id="CVQI01014780">
    <property type="protein sequence ID" value="CRK23519.1"/>
    <property type="molecule type" value="Genomic_DNA"/>
</dbReference>
<dbReference type="PANTHER" id="PTHR36452">
    <property type="entry name" value="CHROMOSOME 12, WHOLE GENOME SHOTGUN SEQUENCE"/>
    <property type="match status" value="1"/>
</dbReference>
<proteinExistence type="predicted"/>
<feature type="compositionally biased region" description="Acidic residues" evidence="1">
    <location>
        <begin position="990"/>
        <end position="1004"/>
    </location>
</feature>
<evidence type="ECO:0000313" key="3">
    <source>
        <dbReference type="Proteomes" id="UP000045706"/>
    </source>
</evidence>
<sequence length="1467" mass="163866">MAARKRAAASPLEDEPRRRPRRTTSTPKKSAYFDDESDESADFKEEDLSEDEEDDKDEETEDEPPKRGRGRPPTKAKTKAKPPIVKRNGTKLKKGKKSKDEEEEDVDEYKEKETSEEEDDEVEEDDDDEAPRVTITKLIGLRPPDGVEYADTKLHKNTLAFLRDLRANNTRPWLKCRDQGKAGNVHSLAVDNAEEAISIPSIKDPKVSHPLDLLRAAPRSLSSGSASIEGQPPHMGPGLSPPAATAGENGERQQKPKTLPCKYCSKRFSCGALVCPYFVNPNQLAHEVNPMQPMMADMGQSQAAHARIKSYDEQMGYSERAREDQPALAPGFASQAAPTSYDDYHLFLDDFAGSSHFLPPAFEPDQQMGGMWPRQAGDMHQRGLSKPASQFPPHELLPPDSPSQPAPAEIAPELLLAILAVGAQYRFESHRGHALWYAAKAVALEQIRRRHSHEVHALLPTPAAYSPHSTRPSPSTGFRHTFASAQQERPMTQDTHREPFSPNTPQARLETIQAVLLLFAVGLWGASAILHEALSLQSHLAILVREEGLTAESSPGAAPDWETWVRLEGASRTKLIAYCFFNLCSIAYNMPPLLLTSDLSLFLPYPSRLWRAESAWQWQEARQSCPSVDITVHDAFARLFGRSPQSLPAHITSLGHYVLIHALTQHVFLLKQTSFALSSPFEPQRGLKPDDVEEVLQALRVWQTSFEHRHQLRAAESAHMGPNDTFPGGPVAFNATALLRLAYIRLYTDITPSRSLETRDHMLIASSLSNTPLLRPACLNQFPAVHPYLIEPRPGSRSRPRTTDDLSLLTLLHLLCLSQPPINSPRQLQQRHLGNFECAVLLSKWLLTLSSIGPNDQPVSTDEKNFLEMIRRMLDETEFAVPIDPSLGGPAANPPSNMEALAGDSTRLRQLAAAVIRLWAETFKGTHIFDLVRVMGSSSTLAMSARKRAAASPPEDEPRRRPRRTTSTPKKSAYFDDESDESADFKGEDLSEDEEDEKDEETEDEPPKRGRGRPPKAKAKAKAKAKSPIVKRNGTKLKKGKKSKDEEEEDGDEYKEKEFSEEEDDEDEEDDDDEAPRVTITKLIGLRPLGGVEYADTKLHKNTLAFLRDLRANNTRPWLKSHDGEYRRALADFNSFIEALTPLVSEADETVPELPLRDLTFRIHRDMRFSKNPTPYKPHFGAAWSRTGRKGPYACYYLHVEPGKAFLGGGLWCPPAEQVRALRESVDARPARWRAVLNGPVFKRTYLEGKGKGKGDEEAVDAFCKGNQENALKTKPKGWEADHRDIELLKLRNYTVGAKIEDGLFAREDAQERLKDMAVAMEPFVTFLNRIVMPDPGDTSDEEQEAAPEGSDVEDENEGEEETSAHVQPANSWVVVAHNIGLLAILAVGAQYRFESHRGHALWYAAKAVALEQIRRRHSHEVHALLPTPAAYSPHSTRPSPSTGFRHTFASAQQERPMTQDTHREPL</sequence>
<feature type="region of interest" description="Disordered" evidence="1">
    <location>
        <begin position="1"/>
        <end position="129"/>
    </location>
</feature>
<feature type="compositionally biased region" description="Acidic residues" evidence="1">
    <location>
        <begin position="1338"/>
        <end position="1362"/>
    </location>
</feature>
<protein>
    <recommendedName>
        <fullName evidence="4">Transcription factor domain-containing protein</fullName>
    </recommendedName>
</protein>
<feature type="compositionally biased region" description="Polar residues" evidence="1">
    <location>
        <begin position="1434"/>
        <end position="1460"/>
    </location>
</feature>
<feature type="region of interest" description="Disordered" evidence="1">
    <location>
        <begin position="222"/>
        <end position="257"/>
    </location>
</feature>
<dbReference type="Pfam" id="PF09365">
    <property type="entry name" value="DUF2461"/>
    <property type="match status" value="1"/>
</dbReference>
<feature type="region of interest" description="Disordered" evidence="1">
    <location>
        <begin position="943"/>
        <end position="1077"/>
    </location>
</feature>
<feature type="compositionally biased region" description="Acidic residues" evidence="1">
    <location>
        <begin position="101"/>
        <end position="129"/>
    </location>
</feature>
<feature type="compositionally biased region" description="Basic residues" evidence="1">
    <location>
        <begin position="1009"/>
        <end position="1025"/>
    </location>
</feature>
<evidence type="ECO:0000256" key="1">
    <source>
        <dbReference type="SAM" id="MobiDB-lite"/>
    </source>
</evidence>
<feature type="region of interest" description="Disordered" evidence="1">
    <location>
        <begin position="375"/>
        <end position="407"/>
    </location>
</feature>
<gene>
    <name evidence="2" type="ORF">BN1723_013005</name>
</gene>
<reference evidence="3" key="1">
    <citation type="submission" date="2015-05" db="EMBL/GenBank/DDBJ databases">
        <authorList>
            <person name="Fogelqvist Johan"/>
        </authorList>
    </citation>
    <scope>NUCLEOTIDE SEQUENCE [LARGE SCALE GENOMIC DNA]</scope>
</reference>
<dbReference type="Proteomes" id="UP000045706">
    <property type="component" value="Unassembled WGS sequence"/>
</dbReference>
<dbReference type="GO" id="GO:0006351">
    <property type="term" value="P:DNA-templated transcription"/>
    <property type="evidence" value="ECO:0007669"/>
    <property type="project" value="InterPro"/>
</dbReference>
<name>A0A0G4LNL9_VERLO</name>
<dbReference type="InterPro" id="IPR012808">
    <property type="entry name" value="CHP02453"/>
</dbReference>
<dbReference type="NCBIfam" id="TIGR02453">
    <property type="entry name" value="TIGR02453 family protein"/>
    <property type="match status" value="1"/>
</dbReference>
<organism evidence="2 3">
    <name type="scientific">Verticillium longisporum</name>
    <name type="common">Verticillium dahliae var. longisporum</name>
    <dbReference type="NCBI Taxonomy" id="100787"/>
    <lineage>
        <taxon>Eukaryota</taxon>
        <taxon>Fungi</taxon>
        <taxon>Dikarya</taxon>
        <taxon>Ascomycota</taxon>
        <taxon>Pezizomycotina</taxon>
        <taxon>Sordariomycetes</taxon>
        <taxon>Hypocreomycetidae</taxon>
        <taxon>Glomerellales</taxon>
        <taxon>Plectosphaerellaceae</taxon>
        <taxon>Verticillium</taxon>
    </lineage>
</organism>
<feature type="compositionally biased region" description="Basic residues" evidence="1">
    <location>
        <begin position="88"/>
        <end position="97"/>
    </location>
</feature>
<feature type="compositionally biased region" description="Acidic residues" evidence="1">
    <location>
        <begin position="33"/>
        <end position="62"/>
    </location>
</feature>
<feature type="compositionally biased region" description="Acidic residues" evidence="1">
    <location>
        <begin position="1046"/>
        <end position="1074"/>
    </location>
</feature>
<feature type="region of interest" description="Disordered" evidence="1">
    <location>
        <begin position="1332"/>
        <end position="1368"/>
    </location>
</feature>
<dbReference type="GO" id="GO:0003677">
    <property type="term" value="F:DNA binding"/>
    <property type="evidence" value="ECO:0007669"/>
    <property type="project" value="InterPro"/>
</dbReference>
<evidence type="ECO:0000313" key="2">
    <source>
        <dbReference type="EMBL" id="CRK23519.1"/>
    </source>
</evidence>
<feature type="compositionally biased region" description="Basic residues" evidence="1">
    <location>
        <begin position="1033"/>
        <end position="1042"/>
    </location>
</feature>
<dbReference type="GO" id="GO:0008270">
    <property type="term" value="F:zinc ion binding"/>
    <property type="evidence" value="ECO:0007669"/>
    <property type="project" value="InterPro"/>
</dbReference>
<dbReference type="PANTHER" id="PTHR36452:SF1">
    <property type="entry name" value="DUF2461 DOMAIN-CONTAINING PROTEIN"/>
    <property type="match status" value="1"/>
</dbReference>
<feature type="region of interest" description="Disordered" evidence="1">
    <location>
        <begin position="1429"/>
        <end position="1467"/>
    </location>
</feature>
<evidence type="ECO:0008006" key="4">
    <source>
        <dbReference type="Google" id="ProtNLM"/>
    </source>
</evidence>
<accession>A0A0G4LNL9</accession>
<feature type="compositionally biased region" description="Pro residues" evidence="1">
    <location>
        <begin position="395"/>
        <end position="405"/>
    </location>
</feature>
<feature type="compositionally biased region" description="Basic residues" evidence="1">
    <location>
        <begin position="67"/>
        <end position="80"/>
    </location>
</feature>